<accession>A0ABR1IVB3</accession>
<name>A0ABR1IVB3_9AGAR</name>
<dbReference type="Pfam" id="PF06985">
    <property type="entry name" value="HET"/>
    <property type="match status" value="1"/>
</dbReference>
<sequence>MRLLNTATFQLAEFYANTPPYAILSHTWQGEQVVFQDMHDLAIAKRKVGWVKIVNACAYARKYDFEWIWIDSCCINKESSAELSEAINSMYQYYLDAEVCYVFLCDVPGTEDEDPRHAQSAFRRSRWFTRGWTLQELITPSYAVFLDSRWIEIGTKWDLRDLVSAITSIPVSVFEHGSLARFSIAQKMSWAASRETTRPEDQAYCLMGLFGISMSPIYGEGGQKAFMRLQQEIMKISDDRSIFAWIASPEENESRGLLAKSPYEFRVSGDVGASDSGSLGNKSSFSFNNNGLHIHLPLLPVSSNDDSLFLAPLQCQTKRDGLYLSLYLRRMSESGKYIRCFTSELFLTSSVPTLEDPQELVVTESQLFQRAQRSRKECRVKMELLPRAQQYITHVDKYDLKTSVFRRIPDIEGFQLDAAIWHLLCLECKSQTTQSKERLFVSIKQDTSGIARLELFMVPAGVDIYGFVDYLKAKSHPGDGYADRISVHLGDNGEMIFRLHMAGKDAKLEIDYIPQNSRKPISPRVFLSPISRLGFTASKNPGHGLCFHHCFLPGHFQASHSGSEIYISLLSDPSLTDTFCILTYNFSARFNFYKIFIAVGIHGSRVWMGVDAFPSRTSPKPKDILDSYLDGGDRAKVRTRYKNSVSCSVREGTLNVTIAKRRNLGLGSHFIEFKWNQKDKHKRQTWYRSKAEDGNQENEENQDIALLAYTRKHERDTQVYWKNGALNRTTSQEGDTQIYWRNTMLGKGVNHESDVG</sequence>
<feature type="domain" description="Heterokaryon incompatibility" evidence="1">
    <location>
        <begin position="21"/>
        <end position="104"/>
    </location>
</feature>
<protein>
    <recommendedName>
        <fullName evidence="5">HET-domain-containing protein</fullName>
    </recommendedName>
</protein>
<dbReference type="InterPro" id="IPR010730">
    <property type="entry name" value="HET"/>
</dbReference>
<comment type="caution">
    <text evidence="3">The sequence shown here is derived from an EMBL/GenBank/DDBJ whole genome shotgun (WGS) entry which is preliminary data.</text>
</comment>
<dbReference type="Pfam" id="PF26640">
    <property type="entry name" value="DUF8212"/>
    <property type="match status" value="1"/>
</dbReference>
<gene>
    <name evidence="3" type="ORF">VKT23_016278</name>
</gene>
<dbReference type="InterPro" id="IPR058525">
    <property type="entry name" value="DUF8212"/>
</dbReference>
<evidence type="ECO:0000259" key="1">
    <source>
        <dbReference type="Pfam" id="PF06985"/>
    </source>
</evidence>
<evidence type="ECO:0000313" key="3">
    <source>
        <dbReference type="EMBL" id="KAK7442000.1"/>
    </source>
</evidence>
<reference evidence="3 4" key="1">
    <citation type="submission" date="2024-01" db="EMBL/GenBank/DDBJ databases">
        <title>A draft genome for the cacao thread blight pathogen Marasmiellus scandens.</title>
        <authorList>
            <person name="Baruah I.K."/>
            <person name="Leung J."/>
            <person name="Bukari Y."/>
            <person name="Amoako-Attah I."/>
            <person name="Meinhardt L.W."/>
            <person name="Bailey B.A."/>
            <person name="Cohen S.P."/>
        </authorList>
    </citation>
    <scope>NUCLEOTIDE SEQUENCE [LARGE SCALE GENOMIC DNA]</scope>
    <source>
        <strain evidence="3 4">GH-19</strain>
    </source>
</reference>
<dbReference type="Proteomes" id="UP001498398">
    <property type="component" value="Unassembled WGS sequence"/>
</dbReference>
<dbReference type="PANTHER" id="PTHR10622:SF10">
    <property type="entry name" value="HET DOMAIN-CONTAINING PROTEIN"/>
    <property type="match status" value="1"/>
</dbReference>
<feature type="domain" description="DUF8212" evidence="2">
    <location>
        <begin position="224"/>
        <end position="260"/>
    </location>
</feature>
<organism evidence="3 4">
    <name type="scientific">Marasmiellus scandens</name>
    <dbReference type="NCBI Taxonomy" id="2682957"/>
    <lineage>
        <taxon>Eukaryota</taxon>
        <taxon>Fungi</taxon>
        <taxon>Dikarya</taxon>
        <taxon>Basidiomycota</taxon>
        <taxon>Agaricomycotina</taxon>
        <taxon>Agaricomycetes</taxon>
        <taxon>Agaricomycetidae</taxon>
        <taxon>Agaricales</taxon>
        <taxon>Marasmiineae</taxon>
        <taxon>Omphalotaceae</taxon>
        <taxon>Marasmiellus</taxon>
    </lineage>
</organism>
<evidence type="ECO:0000313" key="4">
    <source>
        <dbReference type="Proteomes" id="UP001498398"/>
    </source>
</evidence>
<evidence type="ECO:0000259" key="2">
    <source>
        <dbReference type="Pfam" id="PF26640"/>
    </source>
</evidence>
<proteinExistence type="predicted"/>
<keyword evidence="4" id="KW-1185">Reference proteome</keyword>
<dbReference type="EMBL" id="JBANRG010000060">
    <property type="protein sequence ID" value="KAK7442000.1"/>
    <property type="molecule type" value="Genomic_DNA"/>
</dbReference>
<evidence type="ECO:0008006" key="5">
    <source>
        <dbReference type="Google" id="ProtNLM"/>
    </source>
</evidence>
<dbReference type="PANTHER" id="PTHR10622">
    <property type="entry name" value="HET DOMAIN-CONTAINING PROTEIN"/>
    <property type="match status" value="1"/>
</dbReference>